<evidence type="ECO:0000256" key="3">
    <source>
        <dbReference type="ARBA" id="ARBA00023274"/>
    </source>
</evidence>
<dbReference type="FunFam" id="2.40.50.140:FF:000051">
    <property type="entry name" value="RNA-binding transcriptional accessory protein"/>
    <property type="match status" value="2"/>
</dbReference>
<dbReference type="EMBL" id="JAGIYQ010000002">
    <property type="protein sequence ID" value="MBP0724223.1"/>
    <property type="molecule type" value="Genomic_DNA"/>
</dbReference>
<dbReference type="InterPro" id="IPR035104">
    <property type="entry name" value="Ribosomal_protein_S1-like"/>
</dbReference>
<feature type="domain" description="S1 motif" evidence="4">
    <location>
        <begin position="10"/>
        <end position="77"/>
    </location>
</feature>
<dbReference type="GO" id="GO:0006412">
    <property type="term" value="P:translation"/>
    <property type="evidence" value="ECO:0007669"/>
    <property type="project" value="TreeGrafter"/>
</dbReference>
<proteinExistence type="inferred from homology"/>
<dbReference type="InterPro" id="IPR050437">
    <property type="entry name" value="Ribos_protein_bS1-like"/>
</dbReference>
<dbReference type="CDD" id="cd04465">
    <property type="entry name" value="S1_RPS1_repeat_ec2_hs2"/>
    <property type="match status" value="1"/>
</dbReference>
<dbReference type="CDD" id="cd05688">
    <property type="entry name" value="S1_RPS1_repeat_ec3"/>
    <property type="match status" value="1"/>
</dbReference>
<dbReference type="GO" id="GO:0005737">
    <property type="term" value="C:cytoplasm"/>
    <property type="evidence" value="ECO:0007669"/>
    <property type="project" value="UniProtKB-ARBA"/>
</dbReference>
<dbReference type="PANTHER" id="PTHR10724">
    <property type="entry name" value="30S RIBOSOMAL PROTEIN S1"/>
    <property type="match status" value="1"/>
</dbReference>
<accession>A0A940NML8</accession>
<dbReference type="InterPro" id="IPR012340">
    <property type="entry name" value="NA-bd_OB-fold"/>
</dbReference>
<evidence type="ECO:0000313" key="5">
    <source>
        <dbReference type="EMBL" id="MBP0724223.1"/>
    </source>
</evidence>
<dbReference type="GO" id="GO:0005840">
    <property type="term" value="C:ribosome"/>
    <property type="evidence" value="ECO:0007669"/>
    <property type="project" value="UniProtKB-KW"/>
</dbReference>
<keyword evidence="6" id="KW-1185">Reference proteome</keyword>
<evidence type="ECO:0000313" key="6">
    <source>
        <dbReference type="Proteomes" id="UP000682134"/>
    </source>
</evidence>
<dbReference type="CDD" id="cd05687">
    <property type="entry name" value="S1_RPS1_repeat_ec1_hs1"/>
    <property type="match status" value="1"/>
</dbReference>
<dbReference type="Proteomes" id="UP000682134">
    <property type="component" value="Unassembled WGS sequence"/>
</dbReference>
<dbReference type="GO" id="GO:0003729">
    <property type="term" value="F:mRNA binding"/>
    <property type="evidence" value="ECO:0007669"/>
    <property type="project" value="TreeGrafter"/>
</dbReference>
<sequence length="374" mass="41384">MVEKVIFEIGDVVKGTIEQIEEKQAIVSVGGKVDGILPLKEISNVHIEKVTDVLSVGEELELKVIKVEEDNLILSKRAVDAEKAWDVLQERFDNKVSIEVTVTEVVNGGLIADVGVRGFIPASLVSKNFVEDLSSYKGTTFEVLVEEIDREKNRVILSHKAVEIKETEVQRKAAFSSLTVGQIIEGKVERITNFGAFVNVGGVDGLVHVSQLSHKRVENPAEIVSVGDLVKVQIISIDEKTNRLALSMKSVQPGPWDELKEDVKVGAVVEGIVKRLTNFGAFVEIQTGLEGLVHISQISEKHIKNPKEALEVGQTVKVKVLDLKKEEKRLSLSIKEAQEAELKEDYSKYIQPQENAGFQLGELFGEKLKNFKTK</sequence>
<gene>
    <name evidence="5" type="primary">rpsA</name>
    <name evidence="5" type="ORF">J5Y03_03375</name>
</gene>
<dbReference type="GO" id="GO:1990904">
    <property type="term" value="C:ribonucleoprotein complex"/>
    <property type="evidence" value="ECO:0007669"/>
    <property type="project" value="UniProtKB-KW"/>
</dbReference>
<evidence type="ECO:0000256" key="2">
    <source>
        <dbReference type="ARBA" id="ARBA00022980"/>
    </source>
</evidence>
<dbReference type="GO" id="GO:0003735">
    <property type="term" value="F:structural constituent of ribosome"/>
    <property type="evidence" value="ECO:0007669"/>
    <property type="project" value="TreeGrafter"/>
</dbReference>
<dbReference type="Pfam" id="PF00575">
    <property type="entry name" value="S1"/>
    <property type="match status" value="4"/>
</dbReference>
<feature type="domain" description="S1 motif" evidence="4">
    <location>
        <begin position="95"/>
        <end position="160"/>
    </location>
</feature>
<dbReference type="PROSITE" id="PS50126">
    <property type="entry name" value="S1"/>
    <property type="match status" value="4"/>
</dbReference>
<dbReference type="PRINTS" id="PR00681">
    <property type="entry name" value="RIBOSOMALS1"/>
</dbReference>
<dbReference type="AlphaFoldDB" id="A0A940NML8"/>
<dbReference type="RefSeq" id="WP_209402533.1">
    <property type="nucleotide sequence ID" value="NZ_JAGIYQ010000002.1"/>
</dbReference>
<feature type="domain" description="S1 motif" evidence="4">
    <location>
        <begin position="181"/>
        <end position="249"/>
    </location>
</feature>
<dbReference type="SMART" id="SM00316">
    <property type="entry name" value="S1"/>
    <property type="match status" value="4"/>
</dbReference>
<name>A0A940NML8_9BACI</name>
<comment type="similarity">
    <text evidence="1">Belongs to the bacterial ribosomal protein bS1 family.</text>
</comment>
<keyword evidence="2 5" id="KW-0689">Ribosomal protein</keyword>
<dbReference type="NCBIfam" id="NF005208">
    <property type="entry name" value="PRK06676.1"/>
    <property type="match status" value="1"/>
</dbReference>
<dbReference type="Gene3D" id="2.40.50.140">
    <property type="entry name" value="Nucleic acid-binding proteins"/>
    <property type="match status" value="4"/>
</dbReference>
<dbReference type="SUPFAM" id="SSF50249">
    <property type="entry name" value="Nucleic acid-binding proteins"/>
    <property type="match status" value="4"/>
</dbReference>
<feature type="domain" description="S1 motif" evidence="4">
    <location>
        <begin position="266"/>
        <end position="335"/>
    </location>
</feature>
<keyword evidence="3" id="KW-0687">Ribonucleoprotein</keyword>
<organism evidence="5 6">
    <name type="scientific">Gottfriedia endophytica</name>
    <dbReference type="NCBI Taxonomy" id="2820819"/>
    <lineage>
        <taxon>Bacteria</taxon>
        <taxon>Bacillati</taxon>
        <taxon>Bacillota</taxon>
        <taxon>Bacilli</taxon>
        <taxon>Bacillales</taxon>
        <taxon>Bacillaceae</taxon>
        <taxon>Gottfriedia</taxon>
    </lineage>
</organism>
<protein>
    <submittedName>
        <fullName evidence="5">30S ribosomal protein S1</fullName>
    </submittedName>
</protein>
<evidence type="ECO:0000256" key="1">
    <source>
        <dbReference type="ARBA" id="ARBA00006767"/>
    </source>
</evidence>
<comment type="caution">
    <text evidence="5">The sequence shown here is derived from an EMBL/GenBank/DDBJ whole genome shotgun (WGS) entry which is preliminary data.</text>
</comment>
<evidence type="ECO:0000259" key="4">
    <source>
        <dbReference type="PROSITE" id="PS50126"/>
    </source>
</evidence>
<dbReference type="InterPro" id="IPR003029">
    <property type="entry name" value="S1_domain"/>
</dbReference>
<dbReference type="PANTHER" id="PTHR10724:SF7">
    <property type="entry name" value="SMALL RIBOSOMAL SUBUNIT PROTEIN BS1C"/>
    <property type="match status" value="1"/>
</dbReference>
<reference evidence="5" key="1">
    <citation type="submission" date="2021-04" db="EMBL/GenBank/DDBJ databases">
        <title>Genome seq and assembly of Bacillus sp.</title>
        <authorList>
            <person name="Chhetri G."/>
        </authorList>
    </citation>
    <scope>NUCLEOTIDE SEQUENCE</scope>
    <source>
        <strain evidence="5">RG28</strain>
    </source>
</reference>